<keyword evidence="6" id="KW-0449">Lipoprotein</keyword>
<evidence type="ECO:0000313" key="9">
    <source>
        <dbReference type="EMBL" id="AGH59807.1"/>
    </source>
</evidence>
<keyword evidence="2" id="KW-1003">Cell membrane</keyword>
<dbReference type="GO" id="GO:0042783">
    <property type="term" value="P:symbiont-mediated evasion of host immune response"/>
    <property type="evidence" value="ECO:0007669"/>
    <property type="project" value="InterPro"/>
</dbReference>
<reference evidence="9" key="2">
    <citation type="journal article" date="2014" name="Mol. Biochem. Parasitol.">
        <title>Capturing the variant surface glycoprotein repertoire (the VSGnome) of Trypanosoma brucei Lister 427.</title>
        <authorList>
            <person name="Cross G.A."/>
            <person name="Kim H.S."/>
            <person name="Wickstead B."/>
        </authorList>
    </citation>
    <scope>NUCLEOTIDE SEQUENCE</scope>
    <source>
        <strain evidence="9">Lister 427</strain>
    </source>
</reference>
<evidence type="ECO:0000259" key="8">
    <source>
        <dbReference type="Pfam" id="PF00913"/>
    </source>
</evidence>
<proteinExistence type="predicted"/>
<dbReference type="SUPFAM" id="SSF58087">
    <property type="entry name" value="Variant surface glycoprotein (N-terminal domain)"/>
    <property type="match status" value="1"/>
</dbReference>
<keyword evidence="5" id="KW-0325">Glycoprotein</keyword>
<evidence type="ECO:0000256" key="7">
    <source>
        <dbReference type="SAM" id="MobiDB-lite"/>
    </source>
</evidence>
<protein>
    <submittedName>
        <fullName evidence="9">Variant surface glycoprotein 3789</fullName>
    </submittedName>
</protein>
<dbReference type="EMBL" id="KC612376">
    <property type="protein sequence ID" value="AGH59807.1"/>
    <property type="molecule type" value="Genomic_DNA"/>
</dbReference>
<organism evidence="9">
    <name type="scientific">Trypanosoma brucei</name>
    <dbReference type="NCBI Taxonomy" id="5691"/>
    <lineage>
        <taxon>Eukaryota</taxon>
        <taxon>Discoba</taxon>
        <taxon>Euglenozoa</taxon>
        <taxon>Kinetoplastea</taxon>
        <taxon>Metakinetoplastina</taxon>
        <taxon>Trypanosomatida</taxon>
        <taxon>Trypanosomatidae</taxon>
        <taxon>Trypanosoma</taxon>
    </lineage>
</organism>
<evidence type="ECO:0000256" key="1">
    <source>
        <dbReference type="ARBA" id="ARBA00004609"/>
    </source>
</evidence>
<keyword evidence="3" id="KW-0336">GPI-anchor</keyword>
<evidence type="ECO:0000256" key="4">
    <source>
        <dbReference type="ARBA" id="ARBA00023136"/>
    </source>
</evidence>
<dbReference type="Pfam" id="PF00913">
    <property type="entry name" value="Trypan_glycop"/>
    <property type="match status" value="1"/>
</dbReference>
<feature type="non-terminal residue" evidence="9">
    <location>
        <position position="1"/>
    </location>
</feature>
<evidence type="ECO:0000256" key="6">
    <source>
        <dbReference type="ARBA" id="ARBA00023288"/>
    </source>
</evidence>
<evidence type="ECO:0000256" key="5">
    <source>
        <dbReference type="ARBA" id="ARBA00023180"/>
    </source>
</evidence>
<keyword evidence="4" id="KW-0472">Membrane</keyword>
<evidence type="ECO:0000256" key="2">
    <source>
        <dbReference type="ARBA" id="ARBA00022475"/>
    </source>
</evidence>
<accession>M4SYR2</accession>
<reference evidence="9" key="1">
    <citation type="submission" date="2013-02" db="EMBL/GenBank/DDBJ databases">
        <authorList>
            <person name="Cross G.A.M."/>
            <person name="Kim H.-S."/>
            <person name="Wickstead B."/>
        </authorList>
    </citation>
    <scope>NUCLEOTIDE SEQUENCE</scope>
    <source>
        <strain evidence="9">Lister 427</strain>
    </source>
</reference>
<name>M4SYR2_9TRYP</name>
<feature type="region of interest" description="Disordered" evidence="7">
    <location>
        <begin position="232"/>
        <end position="252"/>
    </location>
</feature>
<feature type="compositionally biased region" description="Polar residues" evidence="7">
    <location>
        <begin position="239"/>
        <end position="252"/>
    </location>
</feature>
<dbReference type="InterPro" id="IPR001812">
    <property type="entry name" value="Trypano_VSG_A_N_dom"/>
</dbReference>
<sequence>MEETVRNVGDTCKTPINGKRQARVVHGGKKTYMETALMLQIASNMNPVSKNTVLYDALATLAAQKATSPADQTVGVINKAVQAATLATEQAGRIAKSIEMLAKASGSTGCTGFCLANSDGNNNDDATALASKCIIKERTFTAHLNDPEASEIDGEGFKNFSTETNAEDGSATTKCVLYQNSGTASNAMLYQHTTPVDHLQGLLKITAGVDATATIPQLSNIAQAGVVSGSKTTRRALHGNSQSQQHQSDNLH</sequence>
<dbReference type="Gene3D" id="3.90.150.10">
    <property type="entry name" value="Variant Surface Glycoprotein, subunit A domain 1"/>
    <property type="match status" value="1"/>
</dbReference>
<evidence type="ECO:0000256" key="3">
    <source>
        <dbReference type="ARBA" id="ARBA00022622"/>
    </source>
</evidence>
<feature type="domain" description="Trypanosome variant surface glycoprotein A-type N-terminal" evidence="8">
    <location>
        <begin position="32"/>
        <end position="216"/>
    </location>
</feature>
<dbReference type="AlphaFoldDB" id="M4SYR2"/>
<dbReference type="GO" id="GO:0098552">
    <property type="term" value="C:side of membrane"/>
    <property type="evidence" value="ECO:0007669"/>
    <property type="project" value="UniProtKB-KW"/>
</dbReference>
<comment type="subcellular location">
    <subcellularLocation>
        <location evidence="1">Cell membrane</location>
        <topology evidence="1">Lipid-anchor</topology>
        <topology evidence="1">GPI-anchor</topology>
    </subcellularLocation>
</comment>
<dbReference type="GO" id="GO:0005886">
    <property type="term" value="C:plasma membrane"/>
    <property type="evidence" value="ECO:0007669"/>
    <property type="project" value="UniProtKB-SubCell"/>
</dbReference>